<proteinExistence type="predicted"/>
<dbReference type="CDD" id="cd01210">
    <property type="entry name" value="PTB_EPS8"/>
    <property type="match status" value="1"/>
</dbReference>
<reference evidence="4" key="1">
    <citation type="submission" date="2025-08" db="UniProtKB">
        <authorList>
            <consortium name="RefSeq"/>
        </authorList>
    </citation>
    <scope>IDENTIFICATION</scope>
    <source>
        <strain evidence="4">Wakin</strain>
        <tissue evidence="4">Muscle</tissue>
    </source>
</reference>
<dbReference type="OrthoDB" id="4680325at2759"/>
<dbReference type="Pfam" id="PF22975">
    <property type="entry name" value="EPS8_2nd"/>
    <property type="match status" value="1"/>
</dbReference>
<dbReference type="GO" id="GO:0032587">
    <property type="term" value="C:ruffle membrane"/>
    <property type="evidence" value="ECO:0007669"/>
    <property type="project" value="TreeGrafter"/>
</dbReference>
<organism evidence="3 4">
    <name type="scientific">Carassius auratus</name>
    <name type="common">Goldfish</name>
    <dbReference type="NCBI Taxonomy" id="7957"/>
    <lineage>
        <taxon>Eukaryota</taxon>
        <taxon>Metazoa</taxon>
        <taxon>Chordata</taxon>
        <taxon>Craniata</taxon>
        <taxon>Vertebrata</taxon>
        <taxon>Euteleostomi</taxon>
        <taxon>Actinopterygii</taxon>
        <taxon>Neopterygii</taxon>
        <taxon>Teleostei</taxon>
        <taxon>Ostariophysi</taxon>
        <taxon>Cypriniformes</taxon>
        <taxon>Cyprinidae</taxon>
        <taxon>Cyprininae</taxon>
        <taxon>Carassius</taxon>
    </lineage>
</organism>
<dbReference type="GO" id="GO:0007266">
    <property type="term" value="P:Rho protein signal transduction"/>
    <property type="evidence" value="ECO:0007669"/>
    <property type="project" value="TreeGrafter"/>
</dbReference>
<dbReference type="Gene3D" id="2.30.29.30">
    <property type="entry name" value="Pleckstrin-homology domain (PH domain)/Phosphotyrosine-binding domain (PTB)"/>
    <property type="match status" value="1"/>
</dbReference>
<dbReference type="InterPro" id="IPR055093">
    <property type="entry name" value="EPS8_2nd"/>
</dbReference>
<dbReference type="InterPro" id="IPR013625">
    <property type="entry name" value="PTB"/>
</dbReference>
<evidence type="ECO:0000313" key="3">
    <source>
        <dbReference type="Proteomes" id="UP000515129"/>
    </source>
</evidence>
<keyword evidence="3" id="KW-1185">Reference proteome</keyword>
<dbReference type="InterPro" id="IPR011993">
    <property type="entry name" value="PH-like_dom_sf"/>
</dbReference>
<name>A0A6P6P2S6_CARAU</name>
<evidence type="ECO:0000259" key="2">
    <source>
        <dbReference type="Pfam" id="PF22975"/>
    </source>
</evidence>
<dbReference type="PANTHER" id="PTHR12287">
    <property type="entry name" value="EPIDERMAL GROWTH FACTOR RECEPTOR KINASE SUBSTRATE EPS8-RELATED PROTEIN"/>
    <property type="match status" value="1"/>
</dbReference>
<dbReference type="GO" id="GO:0035023">
    <property type="term" value="P:regulation of Rho protein signal transduction"/>
    <property type="evidence" value="ECO:0007669"/>
    <property type="project" value="TreeGrafter"/>
</dbReference>
<feature type="domain" description="PTB" evidence="1">
    <location>
        <begin position="52"/>
        <end position="171"/>
    </location>
</feature>
<evidence type="ECO:0000259" key="1">
    <source>
        <dbReference type="Pfam" id="PF08416"/>
    </source>
</evidence>
<dbReference type="PANTHER" id="PTHR12287:SF22">
    <property type="entry name" value="EPIDERMAL GROWTH FACTOR RECEPTOR KINASE SUBSTRATE 8-LIKE PROTEIN 3"/>
    <property type="match status" value="1"/>
</dbReference>
<dbReference type="GO" id="GO:0003779">
    <property type="term" value="F:actin binding"/>
    <property type="evidence" value="ECO:0007669"/>
    <property type="project" value="TreeGrafter"/>
</dbReference>
<dbReference type="SUPFAM" id="SSF50729">
    <property type="entry name" value="PH domain-like"/>
    <property type="match status" value="1"/>
</dbReference>
<dbReference type="Proteomes" id="UP000515129">
    <property type="component" value="Unplaced"/>
</dbReference>
<sequence>MYGRNPVPVFQSRGFSSEPLSQGSGMSLHSAKSIYMQRKGYSESIGRQDHFQYRVEHLFTCVLDGREVSSTDDCVNRLKNMDSKGKVWGQDMMLQVHANQLQLCDIETMVLESVRLSIRAMRAVLDSCVFDSLLIISVQDFGQRASQAFLFQCEEIGAQEVENDLEKAMQQGGVTIPLLIEPQMDIRSHLERMIGWGYPGSMNRPAACSQTLLPQNSHFLCTATMKTMMVSQYPPNIPPTVLSPLLTGKALHLLGKCITPNEDVLWGSLGDAWSIPRSSIIQNMFFTD</sequence>
<dbReference type="GO" id="GO:1900029">
    <property type="term" value="P:positive regulation of ruffle assembly"/>
    <property type="evidence" value="ECO:0007669"/>
    <property type="project" value="TreeGrafter"/>
</dbReference>
<dbReference type="KEGG" id="caua:113093927"/>
<dbReference type="InterPro" id="IPR039801">
    <property type="entry name" value="EPS8-like"/>
</dbReference>
<accession>A0A6P6P2S6</accession>
<dbReference type="GO" id="GO:0031982">
    <property type="term" value="C:vesicle"/>
    <property type="evidence" value="ECO:0007669"/>
    <property type="project" value="TreeGrafter"/>
</dbReference>
<evidence type="ECO:0000313" key="4">
    <source>
        <dbReference type="RefSeq" id="XP_026115312.1"/>
    </source>
</evidence>
<dbReference type="Pfam" id="PF08416">
    <property type="entry name" value="PTB"/>
    <property type="match status" value="1"/>
</dbReference>
<feature type="domain" description="EPS8 spectrin-like" evidence="2">
    <location>
        <begin position="223"/>
        <end position="279"/>
    </location>
</feature>
<dbReference type="GeneID" id="113093927"/>
<gene>
    <name evidence="4" type="primary">LOC113093927</name>
</gene>
<dbReference type="InterPro" id="IPR033928">
    <property type="entry name" value="EPS8_PTB"/>
</dbReference>
<protein>
    <submittedName>
        <fullName evidence="4">Epidermal growth factor receptor kinase substrate 8-like protein 3</fullName>
    </submittedName>
</protein>
<dbReference type="AlphaFoldDB" id="A0A6P6P2S6"/>
<dbReference type="RefSeq" id="XP_026115312.1">
    <property type="nucleotide sequence ID" value="XM_026259527.1"/>
</dbReference>